<dbReference type="AlphaFoldDB" id="A0A1K2HN21"/>
<protein>
    <recommendedName>
        <fullName evidence="5">DUF3299 domain-containing protein</fullName>
    </recommendedName>
</protein>
<dbReference type="STRING" id="1121279.SAMN02745887_02789"/>
<evidence type="ECO:0000313" key="3">
    <source>
        <dbReference type="EMBL" id="SFZ78093.1"/>
    </source>
</evidence>
<feature type="chain" id="PRO_5012114469" description="DUF3299 domain-containing protein" evidence="2">
    <location>
        <begin position="21"/>
        <end position="169"/>
    </location>
</feature>
<accession>A0A1K2HN21</accession>
<evidence type="ECO:0000313" key="4">
    <source>
        <dbReference type="Proteomes" id="UP000186513"/>
    </source>
</evidence>
<reference evidence="3 4" key="1">
    <citation type="submission" date="2016-11" db="EMBL/GenBank/DDBJ databases">
        <authorList>
            <person name="Jaros S."/>
            <person name="Januszkiewicz K."/>
            <person name="Wedrychowicz H."/>
        </authorList>
    </citation>
    <scope>NUCLEOTIDE SEQUENCE [LARGE SCALE GENOMIC DNA]</scope>
    <source>
        <strain evidence="3 4">DSM 18899</strain>
    </source>
</reference>
<sequence length="169" mass="18016">MFSNPLLSLAILISSNLVSAADPSSLPPGPAPKNGAAFGVTPAGGPSLPERAGFVSWRLLAQIESVQQGQRMVPRFDKGISALQKKTVKLQGFMLPLSMTEKQSHFILTASPPSCAFCLPGGPDSVIEVKASVPIKYGYEPITLSGKFEILQNDPMGLYYRITEAKPLS</sequence>
<name>A0A1K2HN21_9NEIS</name>
<feature type="region of interest" description="Disordered" evidence="1">
    <location>
        <begin position="23"/>
        <end position="42"/>
    </location>
</feature>
<evidence type="ECO:0008006" key="5">
    <source>
        <dbReference type="Google" id="ProtNLM"/>
    </source>
</evidence>
<dbReference type="Pfam" id="PF11736">
    <property type="entry name" value="DUF3299"/>
    <property type="match status" value="1"/>
</dbReference>
<gene>
    <name evidence="3" type="ORF">SAMN02745887_02789</name>
</gene>
<proteinExistence type="predicted"/>
<dbReference type="EMBL" id="FPKR01000011">
    <property type="protein sequence ID" value="SFZ78093.1"/>
    <property type="molecule type" value="Genomic_DNA"/>
</dbReference>
<dbReference type="Gene3D" id="2.40.50.870">
    <property type="entry name" value="Protein of unknown function (DUF3299)"/>
    <property type="match status" value="1"/>
</dbReference>
<evidence type="ECO:0000256" key="2">
    <source>
        <dbReference type="SAM" id="SignalP"/>
    </source>
</evidence>
<dbReference type="Proteomes" id="UP000186513">
    <property type="component" value="Unassembled WGS sequence"/>
</dbReference>
<evidence type="ECO:0000256" key="1">
    <source>
        <dbReference type="SAM" id="MobiDB-lite"/>
    </source>
</evidence>
<organism evidence="3 4">
    <name type="scientific">Chitinimonas taiwanensis DSM 18899</name>
    <dbReference type="NCBI Taxonomy" id="1121279"/>
    <lineage>
        <taxon>Bacteria</taxon>
        <taxon>Pseudomonadati</taxon>
        <taxon>Pseudomonadota</taxon>
        <taxon>Betaproteobacteria</taxon>
        <taxon>Neisseriales</taxon>
        <taxon>Chitinibacteraceae</taxon>
        <taxon>Chitinimonas</taxon>
    </lineage>
</organism>
<keyword evidence="2" id="KW-0732">Signal</keyword>
<dbReference type="InterPro" id="IPR021727">
    <property type="entry name" value="DUF3299"/>
</dbReference>
<keyword evidence="4" id="KW-1185">Reference proteome</keyword>
<feature type="signal peptide" evidence="2">
    <location>
        <begin position="1"/>
        <end position="20"/>
    </location>
</feature>